<dbReference type="EMBL" id="HG792018">
    <property type="protein sequence ID" value="CDM35449.1"/>
    <property type="molecule type" value="Genomic_DNA"/>
</dbReference>
<dbReference type="SUPFAM" id="SSF50814">
    <property type="entry name" value="Lipocalins"/>
    <property type="match status" value="1"/>
</dbReference>
<sequence length="181" mass="20403">MAAPSSKTVQDLNGSWTANNNLSEESSAEILKLQGVSWLTRKVIAMANVTLIIDQRKDESGNILLDIENKPSGGLPATQEKRVLNWKPVELNHGLFGNIRGRSRICKLADLDDDYLRQGWEDGTEEVMHFKTEHLDSKGVVTQQAIGFIVFDGTRYHARRVLVTKDDGERLETKLVYDYQC</sequence>
<evidence type="ECO:0000313" key="1">
    <source>
        <dbReference type="EMBL" id="CDM35449.1"/>
    </source>
</evidence>
<dbReference type="PANTHER" id="PTHR38115">
    <property type="entry name" value="LIPOCALIN-LIKE DOMAIN-CONTAINING PROTEIN"/>
    <property type="match status" value="1"/>
</dbReference>
<dbReference type="InterPro" id="IPR053037">
    <property type="entry name" value="Pericyclase_pydY-like"/>
</dbReference>
<gene>
    <name evidence="1" type="ORF">PROQFM164_S04g000330</name>
</gene>
<accession>W6QMQ3</accession>
<protein>
    <submittedName>
        <fullName evidence="1">Genomic scaffold, ProqFM164S04</fullName>
    </submittedName>
</protein>
<organism evidence="1 2">
    <name type="scientific">Penicillium roqueforti (strain FM164)</name>
    <dbReference type="NCBI Taxonomy" id="1365484"/>
    <lineage>
        <taxon>Eukaryota</taxon>
        <taxon>Fungi</taxon>
        <taxon>Dikarya</taxon>
        <taxon>Ascomycota</taxon>
        <taxon>Pezizomycotina</taxon>
        <taxon>Eurotiomycetes</taxon>
        <taxon>Eurotiomycetidae</taxon>
        <taxon>Eurotiales</taxon>
        <taxon>Aspergillaceae</taxon>
        <taxon>Penicillium</taxon>
    </lineage>
</organism>
<dbReference type="Gene3D" id="2.40.128.20">
    <property type="match status" value="1"/>
</dbReference>
<dbReference type="OMA" id="LNGNWIM"/>
<dbReference type="InterPro" id="IPR012674">
    <property type="entry name" value="Calycin"/>
</dbReference>
<dbReference type="PANTHER" id="PTHR38115:SF1">
    <property type="entry name" value="LIPOCALIN-LIKE DOMAIN-CONTAINING PROTEIN"/>
    <property type="match status" value="1"/>
</dbReference>
<dbReference type="AlphaFoldDB" id="W6QMQ3"/>
<dbReference type="OrthoDB" id="425354at2759"/>
<name>W6QMQ3_PENRF</name>
<dbReference type="Proteomes" id="UP000030686">
    <property type="component" value="Unassembled WGS sequence"/>
</dbReference>
<evidence type="ECO:0000313" key="2">
    <source>
        <dbReference type="Proteomes" id="UP000030686"/>
    </source>
</evidence>
<proteinExistence type="predicted"/>
<reference evidence="1" key="1">
    <citation type="journal article" date="2014" name="Nat. Commun.">
        <title>Multiple recent horizontal transfers of a large genomic region in cheese making fungi.</title>
        <authorList>
            <person name="Cheeseman K."/>
            <person name="Ropars J."/>
            <person name="Renault P."/>
            <person name="Dupont J."/>
            <person name="Gouzy J."/>
            <person name="Branca A."/>
            <person name="Abraham A.L."/>
            <person name="Ceppi M."/>
            <person name="Conseiller E."/>
            <person name="Debuchy R."/>
            <person name="Malagnac F."/>
            <person name="Goarin A."/>
            <person name="Silar P."/>
            <person name="Lacoste S."/>
            <person name="Sallet E."/>
            <person name="Bensimon A."/>
            <person name="Giraud T."/>
            <person name="Brygoo Y."/>
        </authorList>
    </citation>
    <scope>NUCLEOTIDE SEQUENCE [LARGE SCALE GENOMIC DNA]</scope>
    <source>
        <strain evidence="1">FM164</strain>
    </source>
</reference>
<keyword evidence="2" id="KW-1185">Reference proteome</keyword>